<evidence type="ECO:0000313" key="3">
    <source>
        <dbReference type="Proteomes" id="UP001163823"/>
    </source>
</evidence>
<feature type="compositionally biased region" description="Low complexity" evidence="1">
    <location>
        <begin position="26"/>
        <end position="37"/>
    </location>
</feature>
<sequence length="450" mass="50122">MKKDKGVLVSSPNASDDDSVENRDASVPSLRFSSRNSSSKYASSKYDFVKVKVWLGDNADHYYVLSRFLLSRMLTVTKIPNHVAIKIALELKKLLIDNSLLDVSQSDLEANLFKLMERRGYGQEYINRYKMMTRFHHQRVPLVILVCGTACVGKSTIATQLAQRLNLPNVLQTDMVYELLRTSTDAPLASIPVWARDFSSSEELITEFCRECRVVRKGLAGDLKKAMKDGKPIIIEGIHLDPSIYLMDNDNKTPSSVSGKSKDSNLLSVDSEYNMSTQIKDNHDVGTGSIGESKDGSGCESGKDEMYADEVKKVVNSMESMDLTGNEGDTLKDPQTGGITSDREQKSGPEPIIVPLVLKMAEFDHKALLEEWISTRTFNDKYPVQDKDKLVTNLKIIQDYLCSFTEQGMTVVNVSATTFPQTLDWLHGYLLQCIEQGISSVSKKNATSPA</sequence>
<evidence type="ECO:0000313" key="2">
    <source>
        <dbReference type="EMBL" id="KAJ7949551.1"/>
    </source>
</evidence>
<dbReference type="PANTHER" id="PTHR33477">
    <property type="entry name" value="P-LOOP NTPASE DOMAIN-CONTAINING PROTEIN LPA1 HOMOLOG 1"/>
    <property type="match status" value="1"/>
</dbReference>
<keyword evidence="2" id="KW-0808">Transferase</keyword>
<dbReference type="Pfam" id="PF13238">
    <property type="entry name" value="AAA_18"/>
    <property type="match status" value="1"/>
</dbReference>
<gene>
    <name evidence="2" type="ORF">O6P43_029876</name>
</gene>
<keyword evidence="3" id="KW-1185">Reference proteome</keyword>
<feature type="compositionally biased region" description="Basic and acidic residues" evidence="1">
    <location>
        <begin position="292"/>
        <end position="303"/>
    </location>
</feature>
<organism evidence="2 3">
    <name type="scientific">Quillaja saponaria</name>
    <name type="common">Soap bark tree</name>
    <dbReference type="NCBI Taxonomy" id="32244"/>
    <lineage>
        <taxon>Eukaryota</taxon>
        <taxon>Viridiplantae</taxon>
        <taxon>Streptophyta</taxon>
        <taxon>Embryophyta</taxon>
        <taxon>Tracheophyta</taxon>
        <taxon>Spermatophyta</taxon>
        <taxon>Magnoliopsida</taxon>
        <taxon>eudicotyledons</taxon>
        <taxon>Gunneridae</taxon>
        <taxon>Pentapetalae</taxon>
        <taxon>rosids</taxon>
        <taxon>fabids</taxon>
        <taxon>Fabales</taxon>
        <taxon>Quillajaceae</taxon>
        <taxon>Quillaja</taxon>
    </lineage>
</organism>
<dbReference type="KEGG" id="qsa:O6P43_029876"/>
<accession>A0AAD7L163</accession>
<evidence type="ECO:0000256" key="1">
    <source>
        <dbReference type="SAM" id="MobiDB-lite"/>
    </source>
</evidence>
<protein>
    <submittedName>
        <fullName evidence="2">2-phosphoglycerate kinase</fullName>
    </submittedName>
</protein>
<dbReference type="Gene3D" id="3.40.50.300">
    <property type="entry name" value="P-loop containing nucleotide triphosphate hydrolases"/>
    <property type="match status" value="1"/>
</dbReference>
<dbReference type="SUPFAM" id="SSF52540">
    <property type="entry name" value="P-loop containing nucleoside triphosphate hydrolases"/>
    <property type="match status" value="1"/>
</dbReference>
<dbReference type="EMBL" id="JARAOO010000012">
    <property type="protein sequence ID" value="KAJ7949551.1"/>
    <property type="molecule type" value="Genomic_DNA"/>
</dbReference>
<reference evidence="2" key="1">
    <citation type="journal article" date="2023" name="Science">
        <title>Elucidation of the pathway for biosynthesis of saponin adjuvants from the soapbark tree.</title>
        <authorList>
            <person name="Reed J."/>
            <person name="Orme A."/>
            <person name="El-Demerdash A."/>
            <person name="Owen C."/>
            <person name="Martin L.B.B."/>
            <person name="Misra R.C."/>
            <person name="Kikuchi S."/>
            <person name="Rejzek M."/>
            <person name="Martin A.C."/>
            <person name="Harkess A."/>
            <person name="Leebens-Mack J."/>
            <person name="Louveau T."/>
            <person name="Stephenson M.J."/>
            <person name="Osbourn A."/>
        </authorList>
    </citation>
    <scope>NUCLEOTIDE SEQUENCE</scope>
    <source>
        <strain evidence="2">S10</strain>
    </source>
</reference>
<feature type="region of interest" description="Disordered" evidence="1">
    <location>
        <begin position="279"/>
        <end position="303"/>
    </location>
</feature>
<dbReference type="Proteomes" id="UP001163823">
    <property type="component" value="Chromosome 12"/>
</dbReference>
<dbReference type="AlphaFoldDB" id="A0AAD7L163"/>
<feature type="region of interest" description="Disordered" evidence="1">
    <location>
        <begin position="1"/>
        <end position="37"/>
    </location>
</feature>
<feature type="region of interest" description="Disordered" evidence="1">
    <location>
        <begin position="322"/>
        <end position="348"/>
    </location>
</feature>
<dbReference type="PANTHER" id="PTHR33477:SF2">
    <property type="entry name" value="2-PHOSPHOGLYCERATE KINASE"/>
    <property type="match status" value="1"/>
</dbReference>
<keyword evidence="2" id="KW-0418">Kinase</keyword>
<dbReference type="GO" id="GO:0016301">
    <property type="term" value="F:kinase activity"/>
    <property type="evidence" value="ECO:0007669"/>
    <property type="project" value="UniProtKB-KW"/>
</dbReference>
<dbReference type="InterPro" id="IPR027417">
    <property type="entry name" value="P-loop_NTPase"/>
</dbReference>
<proteinExistence type="predicted"/>
<comment type="caution">
    <text evidence="2">The sequence shown here is derived from an EMBL/GenBank/DDBJ whole genome shotgun (WGS) entry which is preliminary data.</text>
</comment>
<name>A0AAD7L163_QUISA</name>